<dbReference type="AlphaFoldDB" id="A0A2A4MKQ7"/>
<evidence type="ECO:0000313" key="2">
    <source>
        <dbReference type="EMBL" id="PCH60337.1"/>
    </source>
</evidence>
<dbReference type="InterPro" id="IPR046150">
    <property type="entry name" value="DUF6152"/>
</dbReference>
<dbReference type="EMBL" id="NVQR01000094">
    <property type="protein sequence ID" value="PCH60337.1"/>
    <property type="molecule type" value="Genomic_DNA"/>
</dbReference>
<proteinExistence type="predicted"/>
<evidence type="ECO:0000256" key="1">
    <source>
        <dbReference type="SAM" id="SignalP"/>
    </source>
</evidence>
<dbReference type="Proteomes" id="UP000218172">
    <property type="component" value="Unassembled WGS sequence"/>
</dbReference>
<evidence type="ECO:0000313" key="3">
    <source>
        <dbReference type="Proteomes" id="UP000218172"/>
    </source>
</evidence>
<organism evidence="2 3">
    <name type="scientific">SAR86 cluster bacterium</name>
    <dbReference type="NCBI Taxonomy" id="2030880"/>
    <lineage>
        <taxon>Bacteria</taxon>
        <taxon>Pseudomonadati</taxon>
        <taxon>Pseudomonadota</taxon>
        <taxon>Gammaproteobacteria</taxon>
        <taxon>SAR86 cluster</taxon>
    </lineage>
</organism>
<keyword evidence="1" id="KW-0732">Signal</keyword>
<feature type="signal peptide" evidence="1">
    <location>
        <begin position="1"/>
        <end position="23"/>
    </location>
</feature>
<dbReference type="Pfam" id="PF19649">
    <property type="entry name" value="DUF6152"/>
    <property type="match status" value="1"/>
</dbReference>
<evidence type="ECO:0008006" key="4">
    <source>
        <dbReference type="Google" id="ProtNLM"/>
    </source>
</evidence>
<feature type="chain" id="PRO_5012472411" description="DUF4412 domain-containing protein" evidence="1">
    <location>
        <begin position="24"/>
        <end position="339"/>
    </location>
</feature>
<reference evidence="3" key="1">
    <citation type="submission" date="2017-08" db="EMBL/GenBank/DDBJ databases">
        <title>A dynamic microbial community with high functional redundancy inhabits the cold, oxic subseafloor aquifer.</title>
        <authorList>
            <person name="Tully B.J."/>
            <person name="Wheat C.G."/>
            <person name="Glazer B.T."/>
            <person name="Huber J.A."/>
        </authorList>
    </citation>
    <scope>NUCLEOTIDE SEQUENCE [LARGE SCALE GENOMIC DNA]</scope>
</reference>
<comment type="caution">
    <text evidence="2">The sequence shown here is derived from an EMBL/GenBank/DDBJ whole genome shotgun (WGS) entry which is preliminary data.</text>
</comment>
<name>A0A2A4MKQ7_9GAMM</name>
<protein>
    <recommendedName>
        <fullName evidence="4">DUF4412 domain-containing protein</fullName>
    </recommendedName>
</protein>
<accession>A0A2A4MKQ7</accession>
<sequence>MKKYLQLILITSTLLLLPMPSQAHHSNAIYNIEELITVEGRVTRIRWANPHVYIYLDETTASGEILNWEVEGFGPSAMRKMGFSRDSVAMGETLTVHGNPARNPQKTALFPETIVYEGIAIFDSEKYFAEMISSIKSESSANSLAGMWTGNLNPELLSVIAGTAEQDLTEFGATAKKNWDESEMNPAINCTRLPSPMTMIIPDEKRITLNQDTVIIEGVYDGMVRTVHMDIDTHENAIPSVQGHSIGRWQGASLLIDTSLFSDHTMGNFWGMPSGSQKQVTERLTLNADGKTISYHFELTDPQYLATPIVGDSTWTYDPDMEFIVDECDPVSAGIFLEH</sequence>
<gene>
    <name evidence="2" type="ORF">COC19_06050</name>
</gene>